<keyword evidence="5 9" id="KW-0798">TonB box</keyword>
<dbReference type="RefSeq" id="WP_243319274.1">
    <property type="nucleotide sequence ID" value="NZ_JALGCL010000001.1"/>
</dbReference>
<keyword evidence="2 8" id="KW-0813">Transport</keyword>
<dbReference type="SUPFAM" id="SSF56935">
    <property type="entry name" value="Porins"/>
    <property type="match status" value="1"/>
</dbReference>
<evidence type="ECO:0000256" key="1">
    <source>
        <dbReference type="ARBA" id="ARBA00004571"/>
    </source>
</evidence>
<dbReference type="Gene3D" id="2.170.130.10">
    <property type="entry name" value="TonB-dependent receptor, plug domain"/>
    <property type="match status" value="1"/>
</dbReference>
<evidence type="ECO:0000256" key="4">
    <source>
        <dbReference type="ARBA" id="ARBA00022692"/>
    </source>
</evidence>
<dbReference type="InterPro" id="IPR036942">
    <property type="entry name" value="Beta-barrel_TonB_sf"/>
</dbReference>
<dbReference type="Gene3D" id="2.40.170.20">
    <property type="entry name" value="TonB-dependent receptor, beta-barrel domain"/>
    <property type="match status" value="1"/>
</dbReference>
<organism evidence="12 13">
    <name type="scientific">Cognatiluteimonas sedimenti</name>
    <dbReference type="NCBI Taxonomy" id="2927791"/>
    <lineage>
        <taxon>Bacteria</taxon>
        <taxon>Pseudomonadati</taxon>
        <taxon>Pseudomonadota</taxon>
        <taxon>Gammaproteobacteria</taxon>
        <taxon>Lysobacterales</taxon>
        <taxon>Lysobacteraceae</taxon>
        <taxon>Cognatiluteimonas</taxon>
    </lineage>
</organism>
<dbReference type="PROSITE" id="PS52016">
    <property type="entry name" value="TONB_DEPENDENT_REC_3"/>
    <property type="match status" value="1"/>
</dbReference>
<sequence length="693" mass="73828">MRPGSTSLVTCWFAIGAAHAQAQLPRPPMQQAQQQPTHLPAVVVVGGRLTDATPASIDRVEVQALPALEGSSVAEVLRRVPGVGARDRQNLAQDVQVTIRGFGARSTFGVRGLRLYVDGIPASMPDGQGQVSHVPLGALADVVVLKGPFSALYGNASGGVIQFFSAPPADSATAMFDASAASDDRQRWHLAASGPWRSADGGYRVDAERLDSGGFREHGRARRDVTQARLTTDTAGGARVAFTANGLDLEAQDPQGLTLAQALATPRAASTGALAFDTRKRVRQRQAGLRVEQPLARGELAIGAYAGTRSTFQMLSVPMAAQDAPGSGGGVIDLGRDYAGLDARWSLDGSVAGRAAGFTVGVEWQQSGERRRGFENFVGDVQGVVGALRRDQRDRVHGRDVYAEARWAFQPRWQATLGLRRSEVGFRSDDDYIAPGNPDDSGRTDYAFTTPAAGLLFRPVPSIALYANAGRGFETPSSSELAYRADGASGLNTGLRPSRNRSVEAGMRWHRDSRTLAVAAFDSRTRDELLVASSSGGRSIYANAADTRRRGLELSASGPIAPHWGYAVALTALDAAFQDSGRRIPGTTARDGWAELRWTPRDDLDLFLAGQASSRLYADDANSAWAPGHGTLDLGAERRWTFGRVGIAGFARIDNLLDRRAIGSVIVNDGNGRYFEPAPGRSYLLGLRIAAAK</sequence>
<dbReference type="EMBL" id="JALGCL010000001">
    <property type="protein sequence ID" value="MCJ0825076.1"/>
    <property type="molecule type" value="Genomic_DNA"/>
</dbReference>
<protein>
    <submittedName>
        <fullName evidence="12">TonB-dependent receptor</fullName>
    </submittedName>
</protein>
<dbReference type="PANTHER" id="PTHR30069">
    <property type="entry name" value="TONB-DEPENDENT OUTER MEMBRANE RECEPTOR"/>
    <property type="match status" value="1"/>
</dbReference>
<evidence type="ECO:0000256" key="5">
    <source>
        <dbReference type="ARBA" id="ARBA00023077"/>
    </source>
</evidence>
<evidence type="ECO:0000259" key="11">
    <source>
        <dbReference type="Pfam" id="PF07715"/>
    </source>
</evidence>
<keyword evidence="12" id="KW-0675">Receptor</keyword>
<accession>A0ABT0A272</accession>
<dbReference type="InterPro" id="IPR000531">
    <property type="entry name" value="Beta-barrel_TonB"/>
</dbReference>
<dbReference type="CDD" id="cd01347">
    <property type="entry name" value="ligand_gated_channel"/>
    <property type="match status" value="1"/>
</dbReference>
<reference evidence="12 13" key="1">
    <citation type="submission" date="2022-03" db="EMBL/GenBank/DDBJ databases">
        <title>Luteimonas soily sp. nov., a novel bacterium isolated from the soil.</title>
        <authorList>
            <person name="Zhang X."/>
        </authorList>
    </citation>
    <scope>NUCLEOTIDE SEQUENCE [LARGE SCALE GENOMIC DNA]</scope>
    <source>
        <strain evidence="12 13">50</strain>
    </source>
</reference>
<dbReference type="Pfam" id="PF00593">
    <property type="entry name" value="TonB_dep_Rec_b-barrel"/>
    <property type="match status" value="1"/>
</dbReference>
<gene>
    <name evidence="12" type="ORF">MQC88_03735</name>
</gene>
<keyword evidence="4 8" id="KW-0812">Transmembrane</keyword>
<keyword evidence="13" id="KW-1185">Reference proteome</keyword>
<comment type="similarity">
    <text evidence="8 9">Belongs to the TonB-dependent receptor family.</text>
</comment>
<evidence type="ECO:0000256" key="2">
    <source>
        <dbReference type="ARBA" id="ARBA00022448"/>
    </source>
</evidence>
<dbReference type="PANTHER" id="PTHR30069:SF28">
    <property type="entry name" value="TONB-DEPENDENT RECEPTOR YNCD-RELATED"/>
    <property type="match status" value="1"/>
</dbReference>
<evidence type="ECO:0000256" key="9">
    <source>
        <dbReference type="RuleBase" id="RU003357"/>
    </source>
</evidence>
<evidence type="ECO:0000256" key="6">
    <source>
        <dbReference type="ARBA" id="ARBA00023136"/>
    </source>
</evidence>
<evidence type="ECO:0000256" key="3">
    <source>
        <dbReference type="ARBA" id="ARBA00022452"/>
    </source>
</evidence>
<keyword evidence="3 8" id="KW-1134">Transmembrane beta strand</keyword>
<evidence type="ECO:0000313" key="13">
    <source>
        <dbReference type="Proteomes" id="UP001165423"/>
    </source>
</evidence>
<keyword evidence="6 8" id="KW-0472">Membrane</keyword>
<dbReference type="InterPro" id="IPR037066">
    <property type="entry name" value="Plug_dom_sf"/>
</dbReference>
<dbReference type="Pfam" id="PF07715">
    <property type="entry name" value="Plug"/>
    <property type="match status" value="1"/>
</dbReference>
<comment type="caution">
    <text evidence="12">The sequence shown here is derived from an EMBL/GenBank/DDBJ whole genome shotgun (WGS) entry which is preliminary data.</text>
</comment>
<feature type="domain" description="TonB-dependent receptor plug" evidence="11">
    <location>
        <begin position="52"/>
        <end position="160"/>
    </location>
</feature>
<comment type="subcellular location">
    <subcellularLocation>
        <location evidence="1 8">Cell outer membrane</location>
        <topology evidence="1 8">Multi-pass membrane protein</topology>
    </subcellularLocation>
</comment>
<evidence type="ECO:0000256" key="7">
    <source>
        <dbReference type="ARBA" id="ARBA00023237"/>
    </source>
</evidence>
<dbReference type="InterPro" id="IPR012910">
    <property type="entry name" value="Plug_dom"/>
</dbReference>
<evidence type="ECO:0000313" key="12">
    <source>
        <dbReference type="EMBL" id="MCJ0825076.1"/>
    </source>
</evidence>
<keyword evidence="7 8" id="KW-0998">Cell outer membrane</keyword>
<evidence type="ECO:0000256" key="8">
    <source>
        <dbReference type="PROSITE-ProRule" id="PRU01360"/>
    </source>
</evidence>
<dbReference type="Proteomes" id="UP001165423">
    <property type="component" value="Unassembled WGS sequence"/>
</dbReference>
<feature type="domain" description="TonB-dependent receptor-like beta-barrel" evidence="10">
    <location>
        <begin position="282"/>
        <end position="656"/>
    </location>
</feature>
<dbReference type="InterPro" id="IPR039426">
    <property type="entry name" value="TonB-dep_rcpt-like"/>
</dbReference>
<proteinExistence type="inferred from homology"/>
<evidence type="ECO:0000259" key="10">
    <source>
        <dbReference type="Pfam" id="PF00593"/>
    </source>
</evidence>
<name>A0ABT0A272_9GAMM</name>